<name>A0AAV4SKZ7_CAEEX</name>
<protein>
    <submittedName>
        <fullName evidence="2">Uncharacterized protein</fullName>
    </submittedName>
</protein>
<reference evidence="2 3" key="1">
    <citation type="submission" date="2021-06" db="EMBL/GenBank/DDBJ databases">
        <title>Caerostris extrusa draft genome.</title>
        <authorList>
            <person name="Kono N."/>
            <person name="Arakawa K."/>
        </authorList>
    </citation>
    <scope>NUCLEOTIDE SEQUENCE [LARGE SCALE GENOMIC DNA]</scope>
</reference>
<comment type="caution">
    <text evidence="2">The sequence shown here is derived from an EMBL/GenBank/DDBJ whole genome shotgun (WGS) entry which is preliminary data.</text>
</comment>
<evidence type="ECO:0000256" key="1">
    <source>
        <dbReference type="SAM" id="MobiDB-lite"/>
    </source>
</evidence>
<keyword evidence="3" id="KW-1185">Reference proteome</keyword>
<evidence type="ECO:0000313" key="2">
    <source>
        <dbReference type="EMBL" id="GIY33654.1"/>
    </source>
</evidence>
<sequence length="126" mass="14686">MSLKKVWARERVPVGKFYKDPYGKVRRIIENDYRLVPRFGYKSDEIFSTRGNDTYYRGSAISSPIEDDGPNFGDIGYSSGLNNEYQPSPFVERFRRHMRPSPKFIYRQVNKQLPTGSLNNKNYSCG</sequence>
<accession>A0AAV4SKZ7</accession>
<proteinExistence type="predicted"/>
<dbReference type="EMBL" id="BPLR01009667">
    <property type="protein sequence ID" value="GIY33654.1"/>
    <property type="molecule type" value="Genomic_DNA"/>
</dbReference>
<dbReference type="Proteomes" id="UP001054945">
    <property type="component" value="Unassembled WGS sequence"/>
</dbReference>
<gene>
    <name evidence="2" type="ORF">CEXT_236161</name>
</gene>
<organism evidence="2 3">
    <name type="scientific">Caerostris extrusa</name>
    <name type="common">Bark spider</name>
    <name type="synonym">Caerostris bankana</name>
    <dbReference type="NCBI Taxonomy" id="172846"/>
    <lineage>
        <taxon>Eukaryota</taxon>
        <taxon>Metazoa</taxon>
        <taxon>Ecdysozoa</taxon>
        <taxon>Arthropoda</taxon>
        <taxon>Chelicerata</taxon>
        <taxon>Arachnida</taxon>
        <taxon>Araneae</taxon>
        <taxon>Araneomorphae</taxon>
        <taxon>Entelegynae</taxon>
        <taxon>Araneoidea</taxon>
        <taxon>Araneidae</taxon>
        <taxon>Caerostris</taxon>
    </lineage>
</organism>
<feature type="region of interest" description="Disordered" evidence="1">
    <location>
        <begin position="59"/>
        <end position="78"/>
    </location>
</feature>
<dbReference type="AlphaFoldDB" id="A0AAV4SKZ7"/>
<evidence type="ECO:0000313" key="3">
    <source>
        <dbReference type="Proteomes" id="UP001054945"/>
    </source>
</evidence>